<dbReference type="AlphaFoldDB" id="A0A1T4JPT0"/>
<keyword evidence="6 9" id="KW-1133">Transmembrane helix</keyword>
<keyword evidence="7 9" id="KW-0811">Translocation</keyword>
<protein>
    <recommendedName>
        <fullName evidence="9">Protein translocase subunit SecE</fullName>
    </recommendedName>
</protein>
<evidence type="ECO:0000256" key="2">
    <source>
        <dbReference type="ARBA" id="ARBA00022448"/>
    </source>
</evidence>
<dbReference type="RefSeq" id="WP_078755134.1">
    <property type="nucleotide sequence ID" value="NZ_FUWO01000002.1"/>
</dbReference>
<dbReference type="PANTHER" id="PTHR33910:SF1">
    <property type="entry name" value="PROTEIN TRANSLOCASE SUBUNIT SECE"/>
    <property type="match status" value="1"/>
</dbReference>
<evidence type="ECO:0000256" key="8">
    <source>
        <dbReference type="ARBA" id="ARBA00023136"/>
    </source>
</evidence>
<evidence type="ECO:0000313" key="10">
    <source>
        <dbReference type="EMBL" id="SJZ32198.1"/>
    </source>
</evidence>
<dbReference type="GO" id="GO:0008320">
    <property type="term" value="F:protein transmembrane transporter activity"/>
    <property type="evidence" value="ECO:0007669"/>
    <property type="project" value="UniProtKB-UniRule"/>
</dbReference>
<evidence type="ECO:0000256" key="4">
    <source>
        <dbReference type="ARBA" id="ARBA00022692"/>
    </source>
</evidence>
<dbReference type="HAMAP" id="MF_00422">
    <property type="entry name" value="SecE"/>
    <property type="match status" value="1"/>
</dbReference>
<evidence type="ECO:0000256" key="5">
    <source>
        <dbReference type="ARBA" id="ARBA00022927"/>
    </source>
</evidence>
<dbReference type="GO" id="GO:0005886">
    <property type="term" value="C:plasma membrane"/>
    <property type="evidence" value="ECO:0007669"/>
    <property type="project" value="UniProtKB-SubCell"/>
</dbReference>
<dbReference type="InterPro" id="IPR005807">
    <property type="entry name" value="SecE_bac"/>
</dbReference>
<keyword evidence="2 9" id="KW-0813">Transport</keyword>
<name>A0A1T4JPT0_9LACT</name>
<comment type="subcellular location">
    <subcellularLocation>
        <location evidence="9">Cell membrane</location>
        <topology evidence="9">Single-pass membrane protein</topology>
    </subcellularLocation>
    <subcellularLocation>
        <location evidence="1">Membrane</location>
    </subcellularLocation>
</comment>
<feature type="transmembrane region" description="Helical" evidence="9">
    <location>
        <begin position="25"/>
        <end position="55"/>
    </location>
</feature>
<dbReference type="OrthoDB" id="9813233at2"/>
<dbReference type="PANTHER" id="PTHR33910">
    <property type="entry name" value="PROTEIN TRANSLOCASE SUBUNIT SECE"/>
    <property type="match status" value="1"/>
</dbReference>
<dbReference type="STRING" id="1121925.SAMN02746011_00272"/>
<dbReference type="Pfam" id="PF00584">
    <property type="entry name" value="SecE"/>
    <property type="match status" value="1"/>
</dbReference>
<reference evidence="11" key="1">
    <citation type="submission" date="2017-02" db="EMBL/GenBank/DDBJ databases">
        <authorList>
            <person name="Varghese N."/>
            <person name="Submissions S."/>
        </authorList>
    </citation>
    <scope>NUCLEOTIDE SEQUENCE [LARGE SCALE GENOMIC DNA]</scope>
    <source>
        <strain evidence="11">DSM 15739</strain>
    </source>
</reference>
<comment type="subunit">
    <text evidence="9">Component of the Sec protein translocase complex. Heterotrimer consisting of SecY, SecE and SecG subunits. The heterotrimers can form oligomers, although 1 heterotrimer is thought to be able to translocate proteins. Interacts with the ribosome. Interacts with SecDF, and other proteins may be involved. Interacts with SecA.</text>
</comment>
<evidence type="ECO:0000256" key="6">
    <source>
        <dbReference type="ARBA" id="ARBA00022989"/>
    </source>
</evidence>
<keyword evidence="3 9" id="KW-1003">Cell membrane</keyword>
<gene>
    <name evidence="9" type="primary">secE</name>
    <name evidence="10" type="ORF">SAMN02746011_00272</name>
</gene>
<comment type="function">
    <text evidence="9">Essential subunit of the Sec protein translocation channel SecYEG. Clamps together the 2 halves of SecY. May contact the channel plug during translocation.</text>
</comment>
<comment type="similarity">
    <text evidence="9">Belongs to the SecE/SEC61-gamma family.</text>
</comment>
<keyword evidence="4 9" id="KW-0812">Transmembrane</keyword>
<dbReference type="Proteomes" id="UP000189941">
    <property type="component" value="Unassembled WGS sequence"/>
</dbReference>
<keyword evidence="5 9" id="KW-0653">Protein transport</keyword>
<evidence type="ECO:0000256" key="7">
    <source>
        <dbReference type="ARBA" id="ARBA00023010"/>
    </source>
</evidence>
<keyword evidence="8 9" id="KW-0472">Membrane</keyword>
<dbReference type="InterPro" id="IPR001901">
    <property type="entry name" value="Translocase_SecE/Sec61-g"/>
</dbReference>
<dbReference type="NCBIfam" id="TIGR00964">
    <property type="entry name" value="secE_bact"/>
    <property type="match status" value="1"/>
</dbReference>
<dbReference type="GO" id="GO:0006605">
    <property type="term" value="P:protein targeting"/>
    <property type="evidence" value="ECO:0007669"/>
    <property type="project" value="UniProtKB-UniRule"/>
</dbReference>
<accession>A0A1T4JPT0</accession>
<dbReference type="EMBL" id="FUWO01000002">
    <property type="protein sequence ID" value="SJZ32198.1"/>
    <property type="molecule type" value="Genomic_DNA"/>
</dbReference>
<dbReference type="Gene3D" id="1.20.5.1030">
    <property type="entry name" value="Preprotein translocase secy subunit"/>
    <property type="match status" value="1"/>
</dbReference>
<organism evidence="10 11">
    <name type="scientific">Globicatella sulfidifaciens DSM 15739</name>
    <dbReference type="NCBI Taxonomy" id="1121925"/>
    <lineage>
        <taxon>Bacteria</taxon>
        <taxon>Bacillati</taxon>
        <taxon>Bacillota</taxon>
        <taxon>Bacilli</taxon>
        <taxon>Lactobacillales</taxon>
        <taxon>Aerococcaceae</taxon>
        <taxon>Globicatella</taxon>
    </lineage>
</organism>
<dbReference type="PROSITE" id="PS01067">
    <property type="entry name" value="SECE_SEC61G"/>
    <property type="match status" value="1"/>
</dbReference>
<sequence>MGYIKGVFEELKRVNWPSVGEINKYTWTVIVMIILFGLYFAGVDTVFANLINWLVSL</sequence>
<evidence type="ECO:0000256" key="1">
    <source>
        <dbReference type="ARBA" id="ARBA00004370"/>
    </source>
</evidence>
<dbReference type="GO" id="GO:0009306">
    <property type="term" value="P:protein secretion"/>
    <property type="evidence" value="ECO:0007669"/>
    <property type="project" value="UniProtKB-UniRule"/>
</dbReference>
<dbReference type="GO" id="GO:0065002">
    <property type="term" value="P:intracellular protein transmembrane transport"/>
    <property type="evidence" value="ECO:0007669"/>
    <property type="project" value="UniProtKB-UniRule"/>
</dbReference>
<evidence type="ECO:0000256" key="9">
    <source>
        <dbReference type="HAMAP-Rule" id="MF_00422"/>
    </source>
</evidence>
<dbReference type="GO" id="GO:0043952">
    <property type="term" value="P:protein transport by the Sec complex"/>
    <property type="evidence" value="ECO:0007669"/>
    <property type="project" value="UniProtKB-UniRule"/>
</dbReference>
<proteinExistence type="inferred from homology"/>
<dbReference type="InterPro" id="IPR038379">
    <property type="entry name" value="SecE_sf"/>
</dbReference>
<evidence type="ECO:0000256" key="3">
    <source>
        <dbReference type="ARBA" id="ARBA00022475"/>
    </source>
</evidence>
<evidence type="ECO:0000313" key="11">
    <source>
        <dbReference type="Proteomes" id="UP000189941"/>
    </source>
</evidence>
<keyword evidence="11" id="KW-1185">Reference proteome</keyword>